<dbReference type="GO" id="GO:0006606">
    <property type="term" value="P:protein import into nucleus"/>
    <property type="evidence" value="ECO:0007669"/>
    <property type="project" value="TreeGrafter"/>
</dbReference>
<dbReference type="EMBL" id="JH795866">
    <property type="protein sequence ID" value="EJU00541.1"/>
    <property type="molecule type" value="Genomic_DNA"/>
</dbReference>
<evidence type="ECO:0000256" key="5">
    <source>
        <dbReference type="ARBA" id="ARBA00023242"/>
    </source>
</evidence>
<dbReference type="InterPro" id="IPR013598">
    <property type="entry name" value="Exportin-1/Importin-b-like"/>
</dbReference>
<sequence length="994" mass="109826">MSYQGNVLPVLSPDEVEHTVSLIQQLYSPSTDAEHQQSLAKDLVSIQKTQEAWGLIIPLVQHPDPTVEFVGAQIAQIKISRDWETFPVDQAIALKNTLLDLAGRSCSNGTSRVAVRKLFVAITNLAFRIVPQRHSEWPDWILDCVTSLSGQGATAEYILAFLGIAAEEALRTDFLATEKMTFHQSLTDSVHLMLEAVKKSCTDPTTSESEMETALNCLQLWVEWGVPVDDLTDSIPFLITLLSSRETFIPASDVLQEILYASPLSDGKGSKTLTEPLLQWLETLGESILNEAIESGTPDDNAHSLCKLLIAMEEHSPDWLAARLGEPRITCFLNLVLAFTNYPGVYLIDEEESATALPFWYLFQESLSVSAFADSPLSPQWEMAKSLYTQVVVVLRKKAAWPTEHLMKDQVEKFRSYRRDVGDALMNAYYVLREPMMGGLIDLLYEELQQENHDTPGYWEDVEATLHVIKSIQEAVSVEEQEQLARLWSQDVLDRICASPDPRVRQTMLGVISAYSTWFSQKNPSTIMAATLFVLNSLNVSSVSFQAANALKVLCDNNRVVLAQNSLSWFSDLYGELDTIQDTEKGTVLQSITSVIQALPVEQVVEPAGQVVSPLVTKLSEALSIASQYPDVARLVCINQLRYIAACAKGFTSSQDLLTNDLLSATEEEEARRRESMHTVRQDPRLIQLRANIQDGISGCFTLWSSNADMASALSELLRAMTGLPSEETLISLDPGPLLVLVCGAAERQLSATWLSLAQILITQLDPKKFLWIRPSADPEALALVREATLSLLNTAVQVLGQPGAMEANTDLVQDFFGSCMNAIAMHFIEEMYKLPPGAVNSLVCAAISAMALPERYCIVSGVRFLHTFIDQTLRVCPDNAVLLNQVHGFAMLHVILHGIAFRAPRSTIPNLSDLLAILSSKFFEDTQASMRVILFADDFSYPKGTDKAKKAFIKAVARHRRVKKVKEAANDFALVVRGLEASGFGYASSAAQA</sequence>
<dbReference type="GeneID" id="63688107"/>
<keyword evidence="3" id="KW-0813">Transport</keyword>
<dbReference type="OMA" id="CLASIGK"/>
<evidence type="ECO:0000256" key="2">
    <source>
        <dbReference type="ARBA" id="ARBA00007991"/>
    </source>
</evidence>
<dbReference type="AlphaFoldDB" id="M5FSR9"/>
<evidence type="ECO:0000256" key="3">
    <source>
        <dbReference type="ARBA" id="ARBA00022448"/>
    </source>
</evidence>
<dbReference type="RefSeq" id="XP_040627438.1">
    <property type="nucleotide sequence ID" value="XM_040773045.1"/>
</dbReference>
<dbReference type="Pfam" id="PF18806">
    <property type="entry name" value="Importin_rep_3"/>
    <property type="match status" value="1"/>
</dbReference>
<keyword evidence="4" id="KW-0677">Repeat</keyword>
<organism evidence="7 8">
    <name type="scientific">Dacryopinax primogenitus (strain DJM 731)</name>
    <name type="common">Brown rot fungus</name>
    <dbReference type="NCBI Taxonomy" id="1858805"/>
    <lineage>
        <taxon>Eukaryota</taxon>
        <taxon>Fungi</taxon>
        <taxon>Dikarya</taxon>
        <taxon>Basidiomycota</taxon>
        <taxon>Agaricomycotina</taxon>
        <taxon>Dacrymycetes</taxon>
        <taxon>Dacrymycetales</taxon>
        <taxon>Dacrymycetaceae</taxon>
        <taxon>Dacryopinax</taxon>
    </lineage>
</organism>
<dbReference type="SUPFAM" id="SSF48371">
    <property type="entry name" value="ARM repeat"/>
    <property type="match status" value="1"/>
</dbReference>
<evidence type="ECO:0000259" key="6">
    <source>
        <dbReference type="Pfam" id="PF08389"/>
    </source>
</evidence>
<keyword evidence="5" id="KW-0539">Nucleus</keyword>
<dbReference type="Proteomes" id="UP000030653">
    <property type="component" value="Unassembled WGS sequence"/>
</dbReference>
<comment type="similarity">
    <text evidence="2">Belongs to the importin beta family.</text>
</comment>
<dbReference type="STRING" id="1858805.M5FSR9"/>
<dbReference type="Pfam" id="PF08389">
    <property type="entry name" value="Xpo1"/>
    <property type="match status" value="1"/>
</dbReference>
<dbReference type="PANTHER" id="PTHR12363:SF33">
    <property type="entry name" value="IMPORTIN-13"/>
    <property type="match status" value="1"/>
</dbReference>
<reference evidence="7 8" key="1">
    <citation type="journal article" date="2012" name="Science">
        <title>The Paleozoic origin of enzymatic lignin decomposition reconstructed from 31 fungal genomes.</title>
        <authorList>
            <person name="Floudas D."/>
            <person name="Binder M."/>
            <person name="Riley R."/>
            <person name="Barry K."/>
            <person name="Blanchette R.A."/>
            <person name="Henrissat B."/>
            <person name="Martinez A.T."/>
            <person name="Otillar R."/>
            <person name="Spatafora J.W."/>
            <person name="Yadav J.S."/>
            <person name="Aerts A."/>
            <person name="Benoit I."/>
            <person name="Boyd A."/>
            <person name="Carlson A."/>
            <person name="Copeland A."/>
            <person name="Coutinho P.M."/>
            <person name="de Vries R.P."/>
            <person name="Ferreira P."/>
            <person name="Findley K."/>
            <person name="Foster B."/>
            <person name="Gaskell J."/>
            <person name="Glotzer D."/>
            <person name="Gorecki P."/>
            <person name="Heitman J."/>
            <person name="Hesse C."/>
            <person name="Hori C."/>
            <person name="Igarashi K."/>
            <person name="Jurgens J.A."/>
            <person name="Kallen N."/>
            <person name="Kersten P."/>
            <person name="Kohler A."/>
            <person name="Kuees U."/>
            <person name="Kumar T.K.A."/>
            <person name="Kuo A."/>
            <person name="LaButti K."/>
            <person name="Larrondo L.F."/>
            <person name="Lindquist E."/>
            <person name="Ling A."/>
            <person name="Lombard V."/>
            <person name="Lucas S."/>
            <person name="Lundell T."/>
            <person name="Martin R."/>
            <person name="McLaughlin D.J."/>
            <person name="Morgenstern I."/>
            <person name="Morin E."/>
            <person name="Murat C."/>
            <person name="Nagy L.G."/>
            <person name="Nolan M."/>
            <person name="Ohm R.A."/>
            <person name="Patyshakuliyeva A."/>
            <person name="Rokas A."/>
            <person name="Ruiz-Duenas F.J."/>
            <person name="Sabat G."/>
            <person name="Salamov A."/>
            <person name="Samejima M."/>
            <person name="Schmutz J."/>
            <person name="Slot J.C."/>
            <person name="St John F."/>
            <person name="Stenlid J."/>
            <person name="Sun H."/>
            <person name="Sun S."/>
            <person name="Syed K."/>
            <person name="Tsang A."/>
            <person name="Wiebenga A."/>
            <person name="Young D."/>
            <person name="Pisabarro A."/>
            <person name="Eastwood D.C."/>
            <person name="Martin F."/>
            <person name="Cullen D."/>
            <person name="Grigoriev I.V."/>
            <person name="Hibbett D.S."/>
        </authorList>
    </citation>
    <scope>NUCLEOTIDE SEQUENCE [LARGE SCALE GENOMIC DNA]</scope>
    <source>
        <strain evidence="7 8">DJM-731 SS1</strain>
    </source>
</reference>
<name>M5FSR9_DACPD</name>
<evidence type="ECO:0000256" key="1">
    <source>
        <dbReference type="ARBA" id="ARBA00004123"/>
    </source>
</evidence>
<evidence type="ECO:0000313" key="7">
    <source>
        <dbReference type="EMBL" id="EJU00541.1"/>
    </source>
</evidence>
<dbReference type="InterPro" id="IPR016024">
    <property type="entry name" value="ARM-type_fold"/>
</dbReference>
<keyword evidence="8" id="KW-1185">Reference proteome</keyword>
<dbReference type="GO" id="GO:0005737">
    <property type="term" value="C:cytoplasm"/>
    <property type="evidence" value="ECO:0007669"/>
    <property type="project" value="TreeGrafter"/>
</dbReference>
<evidence type="ECO:0000256" key="4">
    <source>
        <dbReference type="ARBA" id="ARBA00022737"/>
    </source>
</evidence>
<protein>
    <submittedName>
        <fullName evidence="7">ARM repeat-containing protein</fullName>
    </submittedName>
</protein>
<dbReference type="InterPro" id="IPR051345">
    <property type="entry name" value="Importin_beta-like_NTR"/>
</dbReference>
<dbReference type="PANTHER" id="PTHR12363">
    <property type="entry name" value="TRANSPORTIN 3 AND IMPORTIN 13"/>
    <property type="match status" value="1"/>
</dbReference>
<evidence type="ECO:0000313" key="8">
    <source>
        <dbReference type="Proteomes" id="UP000030653"/>
    </source>
</evidence>
<dbReference type="HOGENOM" id="CLU_005996_3_0_1"/>
<proteinExistence type="inferred from homology"/>
<dbReference type="InterPro" id="IPR011989">
    <property type="entry name" value="ARM-like"/>
</dbReference>
<feature type="domain" description="Exportin-1/Importin-beta-like" evidence="6">
    <location>
        <begin position="115"/>
        <end position="255"/>
    </location>
</feature>
<dbReference type="InterPro" id="IPR040520">
    <property type="entry name" value="Importin_rep_3"/>
</dbReference>
<dbReference type="Gene3D" id="1.25.10.10">
    <property type="entry name" value="Leucine-rich Repeat Variant"/>
    <property type="match status" value="1"/>
</dbReference>
<dbReference type="GO" id="GO:0005634">
    <property type="term" value="C:nucleus"/>
    <property type="evidence" value="ECO:0007669"/>
    <property type="project" value="UniProtKB-SubCell"/>
</dbReference>
<comment type="subcellular location">
    <subcellularLocation>
        <location evidence="1">Nucleus</location>
    </subcellularLocation>
</comment>
<accession>M5FSR9</accession>
<gene>
    <name evidence="7" type="ORF">DACRYDRAFT_23000</name>
</gene>
<dbReference type="OrthoDB" id="2016913at2759"/>